<reference evidence="8" key="1">
    <citation type="submission" date="2020-01" db="EMBL/GenBank/DDBJ databases">
        <title>'Steroidobacter agaridevorans' sp. nov., agar-degrading bacteria isolated from rhizosphere soils.</title>
        <authorList>
            <person name="Ikenaga M."/>
            <person name="Kataoka M."/>
            <person name="Murouchi A."/>
            <person name="Katsuragi S."/>
            <person name="Sakai M."/>
        </authorList>
    </citation>
    <scope>NUCLEOTIDE SEQUENCE [LARGE SCALE GENOMIC DNA]</scope>
    <source>
        <strain evidence="8">YU21-B</strain>
    </source>
</reference>
<comment type="pathway">
    <text evidence="4 6">Amino-acid degradation; L-kynurenine degradation; L-alanine and anthranilate from L-kynurenine: step 1/1.</text>
</comment>
<comment type="caution">
    <text evidence="4">Lacks conserved residue(s) required for the propagation of feature annotation.</text>
</comment>
<dbReference type="HAMAP" id="MF_01970">
    <property type="entry name" value="Kynureninase"/>
    <property type="match status" value="1"/>
</dbReference>
<dbReference type="GO" id="GO:0005737">
    <property type="term" value="C:cytoplasm"/>
    <property type="evidence" value="ECO:0007669"/>
    <property type="project" value="UniProtKB-UniRule"/>
</dbReference>
<evidence type="ECO:0000256" key="6">
    <source>
        <dbReference type="PIRNR" id="PIRNR038800"/>
    </source>
</evidence>
<dbReference type="PANTHER" id="PTHR14084:SF0">
    <property type="entry name" value="KYNURENINASE"/>
    <property type="match status" value="1"/>
</dbReference>
<comment type="caution">
    <text evidence="7">The sequence shown here is derived from an EMBL/GenBank/DDBJ whole genome shotgun (WGS) entry which is preliminary data.</text>
</comment>
<name>A0A829YI73_9GAMM</name>
<accession>A0A829YI73</accession>
<evidence type="ECO:0000256" key="5">
    <source>
        <dbReference type="NCBIfam" id="TIGR01814"/>
    </source>
</evidence>
<dbReference type="InterPro" id="IPR015421">
    <property type="entry name" value="PyrdxlP-dep_Trfase_major"/>
</dbReference>
<feature type="modified residue" description="N6-(pyridoxal phosphate)lysine" evidence="4">
    <location>
        <position position="245"/>
    </location>
</feature>
<dbReference type="EMBL" id="BLJN01000005">
    <property type="protein sequence ID" value="GFE83075.1"/>
    <property type="molecule type" value="Genomic_DNA"/>
</dbReference>
<feature type="binding site" evidence="4">
    <location>
        <position position="219"/>
    </location>
    <ligand>
        <name>pyridoxal 5'-phosphate</name>
        <dbReference type="ChEBI" id="CHEBI:597326"/>
    </ligand>
</feature>
<comment type="catalytic activity">
    <reaction evidence="4 6">
        <text>L-kynurenine + H2O = anthranilate + L-alanine + H(+)</text>
        <dbReference type="Rhea" id="RHEA:16813"/>
        <dbReference type="ChEBI" id="CHEBI:15377"/>
        <dbReference type="ChEBI" id="CHEBI:15378"/>
        <dbReference type="ChEBI" id="CHEBI:16567"/>
        <dbReference type="ChEBI" id="CHEBI:57959"/>
        <dbReference type="ChEBI" id="CHEBI:57972"/>
        <dbReference type="EC" id="3.7.1.3"/>
    </reaction>
</comment>
<feature type="binding site" evidence="4">
    <location>
        <begin position="134"/>
        <end position="137"/>
    </location>
    <ligand>
        <name>pyridoxal 5'-phosphate</name>
        <dbReference type="ChEBI" id="CHEBI:597326"/>
    </ligand>
</feature>
<feature type="binding site" evidence="4">
    <location>
        <position position="107"/>
    </location>
    <ligand>
        <name>pyridoxal 5'-phosphate</name>
        <dbReference type="ChEBI" id="CHEBI:597326"/>
    </ligand>
</feature>
<comment type="catalytic activity">
    <reaction evidence="6">
        <text>3-hydroxy-L-kynurenine + H2O = 3-hydroxyanthranilate + L-alanine + H(+)</text>
        <dbReference type="Rhea" id="RHEA:25143"/>
        <dbReference type="ChEBI" id="CHEBI:15377"/>
        <dbReference type="ChEBI" id="CHEBI:15378"/>
        <dbReference type="ChEBI" id="CHEBI:36559"/>
        <dbReference type="ChEBI" id="CHEBI:57972"/>
        <dbReference type="ChEBI" id="CHEBI:58125"/>
        <dbReference type="EC" id="3.7.1.3"/>
    </reaction>
</comment>
<dbReference type="UniPathway" id="UPA00253">
    <property type="reaction ID" value="UER00329"/>
</dbReference>
<dbReference type="Gene3D" id="3.40.640.10">
    <property type="entry name" value="Type I PLP-dependent aspartate aminotransferase-like (Major domain)"/>
    <property type="match status" value="1"/>
</dbReference>
<feature type="binding site" evidence="4">
    <location>
        <position position="106"/>
    </location>
    <ligand>
        <name>pyridoxal 5'-phosphate</name>
        <dbReference type="ChEBI" id="CHEBI:597326"/>
    </ligand>
</feature>
<feature type="binding site" evidence="4">
    <location>
        <position position="244"/>
    </location>
    <ligand>
        <name>pyridoxal 5'-phosphate</name>
        <dbReference type="ChEBI" id="CHEBI:597326"/>
    </ligand>
</feature>
<evidence type="ECO:0000256" key="1">
    <source>
        <dbReference type="ARBA" id="ARBA00022642"/>
    </source>
</evidence>
<dbReference type="Proteomes" id="UP000445000">
    <property type="component" value="Unassembled WGS sequence"/>
</dbReference>
<dbReference type="GO" id="GO:0030429">
    <property type="term" value="F:kynureninase activity"/>
    <property type="evidence" value="ECO:0007669"/>
    <property type="project" value="UniProtKB-UniRule"/>
</dbReference>
<dbReference type="GO" id="GO:0043420">
    <property type="term" value="P:anthranilate metabolic process"/>
    <property type="evidence" value="ECO:0007669"/>
    <property type="project" value="TreeGrafter"/>
</dbReference>
<comment type="cofactor">
    <cofactor evidence="4 6">
        <name>pyridoxal 5'-phosphate</name>
        <dbReference type="ChEBI" id="CHEBI:597326"/>
    </cofactor>
</comment>
<dbReference type="Pfam" id="PF22580">
    <property type="entry name" value="KYNU_C"/>
    <property type="match status" value="1"/>
</dbReference>
<comment type="function">
    <text evidence="4 6">Catalyzes the cleavage of L-kynurenine (L-Kyn) and L-3-hydroxykynurenine (L-3OHKyn) into anthranilic acid (AA) and 3-hydroxyanthranilic acid (3-OHAA), respectively.</text>
</comment>
<gene>
    <name evidence="7" type="primary">kynU_1</name>
    <name evidence="4" type="synonym">kynU</name>
    <name evidence="7" type="ORF">GCM10011487_50750</name>
</gene>
<dbReference type="InterPro" id="IPR015424">
    <property type="entry name" value="PyrdxlP-dep_Trfase"/>
</dbReference>
<comment type="similarity">
    <text evidence="4 6">Belongs to the kynureninase family.</text>
</comment>
<dbReference type="NCBIfam" id="TIGR01814">
    <property type="entry name" value="kynureninase"/>
    <property type="match status" value="1"/>
</dbReference>
<dbReference type="InterPro" id="IPR010111">
    <property type="entry name" value="Kynureninase"/>
</dbReference>
<dbReference type="UniPathway" id="UPA00334">
    <property type="reaction ID" value="UER00455"/>
</dbReference>
<feature type="binding site" evidence="4">
    <location>
        <position position="303"/>
    </location>
    <ligand>
        <name>pyridoxal 5'-phosphate</name>
        <dbReference type="ChEBI" id="CHEBI:597326"/>
    </ligand>
</feature>
<dbReference type="PANTHER" id="PTHR14084">
    <property type="entry name" value="KYNURENINASE"/>
    <property type="match status" value="1"/>
</dbReference>
<keyword evidence="3 4" id="KW-0663">Pyridoxal phosphate</keyword>
<organism evidence="7 8">
    <name type="scientific">Steroidobacter agaridevorans</name>
    <dbReference type="NCBI Taxonomy" id="2695856"/>
    <lineage>
        <taxon>Bacteria</taxon>
        <taxon>Pseudomonadati</taxon>
        <taxon>Pseudomonadota</taxon>
        <taxon>Gammaproteobacteria</taxon>
        <taxon>Steroidobacterales</taxon>
        <taxon>Steroidobacteraceae</taxon>
        <taxon>Steroidobacter</taxon>
    </lineage>
</organism>
<keyword evidence="2 4" id="KW-0378">Hydrolase</keyword>
<dbReference type="GO" id="GO:0019805">
    <property type="term" value="P:quinolinate biosynthetic process"/>
    <property type="evidence" value="ECO:0007669"/>
    <property type="project" value="UniProtKB-UniRule"/>
</dbReference>
<evidence type="ECO:0000313" key="7">
    <source>
        <dbReference type="EMBL" id="GFE83075.1"/>
    </source>
</evidence>
<dbReference type="InterPro" id="IPR015422">
    <property type="entry name" value="PyrdxlP-dep_Trfase_small"/>
</dbReference>
<dbReference type="RefSeq" id="WP_161814686.1">
    <property type="nucleotide sequence ID" value="NZ_BLJN01000005.1"/>
</dbReference>
<feature type="binding site" evidence="4">
    <location>
        <position position="275"/>
    </location>
    <ligand>
        <name>pyridoxal 5'-phosphate</name>
        <dbReference type="ChEBI" id="CHEBI:597326"/>
    </ligand>
</feature>
<dbReference type="EC" id="3.7.1.3" evidence="4 5"/>
<dbReference type="PIRSF" id="PIRSF038800">
    <property type="entry name" value="KYNU"/>
    <property type="match status" value="1"/>
</dbReference>
<dbReference type="GO" id="GO:0030170">
    <property type="term" value="F:pyridoxal phosphate binding"/>
    <property type="evidence" value="ECO:0007669"/>
    <property type="project" value="UniProtKB-UniRule"/>
</dbReference>
<evidence type="ECO:0000313" key="8">
    <source>
        <dbReference type="Proteomes" id="UP000445000"/>
    </source>
</evidence>
<dbReference type="GO" id="GO:0019441">
    <property type="term" value="P:L-tryptophan catabolic process to kynurenine"/>
    <property type="evidence" value="ECO:0007669"/>
    <property type="project" value="TreeGrafter"/>
</dbReference>
<sequence length="424" mass="47052">MNVSVERSFAEQQDAADSLASLRAEFFIPQRERGGDSIYLCGHSLGLQPRGVARVLNEELQHWAELAVEGHFASPRPWLPYHEQLTNSLARLAGAQPLEVVAMNSLTVNLHLMFASFYRPRPGREAILVEQQAFPSDQYAVASQIEYHGFDPKTALIEIAPRAGEAVLRTEDICALIEREGQRIATVMLPGVQYLTGQRFDIEAITRCARRQGCTVGFDLAHAIGNVPLKLHDWDVDFAVWCSYKYLNAGPGAIGGCFVHERHARSVDLPRFAGWWGHDKQSRFQMPASFQPIPGAEGWQLSNPPILAAAPLLASLPLFDKAGIDQLRAKSLRLTAYLQWLLQAHLSNALTITTPSDPEARGCQLSIRLHRSAAEARAAFDALAAQGVFCDWREPDIIRVAPVPLYNSFLDVWQFVAALEQALQ</sequence>
<dbReference type="SUPFAM" id="SSF53383">
    <property type="entry name" value="PLP-dependent transferases"/>
    <property type="match status" value="1"/>
</dbReference>
<feature type="binding site" evidence="4">
    <location>
        <position position="222"/>
    </location>
    <ligand>
        <name>pyridoxal 5'-phosphate</name>
        <dbReference type="ChEBI" id="CHEBI:597326"/>
    </ligand>
</feature>
<dbReference type="AlphaFoldDB" id="A0A829YI73"/>
<proteinExistence type="inferred from homology"/>
<dbReference type="GO" id="GO:0097053">
    <property type="term" value="P:L-kynurenine catabolic process"/>
    <property type="evidence" value="ECO:0007669"/>
    <property type="project" value="UniProtKB-UniRule"/>
</dbReference>
<keyword evidence="8" id="KW-1185">Reference proteome</keyword>
<dbReference type="Gene3D" id="3.90.1150.10">
    <property type="entry name" value="Aspartate Aminotransferase, domain 1"/>
    <property type="match status" value="1"/>
</dbReference>
<evidence type="ECO:0000256" key="2">
    <source>
        <dbReference type="ARBA" id="ARBA00022801"/>
    </source>
</evidence>
<evidence type="ECO:0000256" key="3">
    <source>
        <dbReference type="ARBA" id="ARBA00022898"/>
    </source>
</evidence>
<protein>
    <recommendedName>
        <fullName evidence="4 5">Kynureninase</fullName>
        <ecNumber evidence="4 5">3.7.1.3</ecNumber>
    </recommendedName>
    <alternativeName>
        <fullName evidence="4">L-kynurenine hydrolase</fullName>
    </alternativeName>
</protein>
<comment type="pathway">
    <text evidence="4 6">Cofactor biosynthesis; NAD(+) biosynthesis; quinolinate from L-kynurenine: step 2/3.</text>
</comment>
<dbReference type="GO" id="GO:0009435">
    <property type="term" value="P:NAD+ biosynthetic process"/>
    <property type="evidence" value="ECO:0007669"/>
    <property type="project" value="UniProtKB-UniRule"/>
</dbReference>
<keyword evidence="1 4" id="KW-0662">Pyridine nucleotide biosynthesis</keyword>
<evidence type="ECO:0000256" key="4">
    <source>
        <dbReference type="HAMAP-Rule" id="MF_01970"/>
    </source>
</evidence>
<comment type="subunit">
    <text evidence="4 6">Homodimer.</text>
</comment>
<dbReference type="FunFam" id="3.40.640.10:FF:000031">
    <property type="entry name" value="Kynureninase"/>
    <property type="match status" value="1"/>
</dbReference>